<dbReference type="PROSITE" id="PS51202">
    <property type="entry name" value="RCK_C"/>
    <property type="match status" value="1"/>
</dbReference>
<feature type="domain" description="RCK C-terminal" evidence="1">
    <location>
        <begin position="102"/>
        <end position="189"/>
    </location>
</feature>
<evidence type="ECO:0000313" key="3">
    <source>
        <dbReference type="Proteomes" id="UP000053462"/>
    </source>
</evidence>
<dbReference type="SUPFAM" id="SSF109755">
    <property type="entry name" value="PhoU-like"/>
    <property type="match status" value="1"/>
</dbReference>
<dbReference type="STRING" id="227598.APY94_06780"/>
<evidence type="ECO:0000313" key="2">
    <source>
        <dbReference type="EMBL" id="KUH33215.1"/>
    </source>
</evidence>
<dbReference type="Pfam" id="PF02080">
    <property type="entry name" value="TrkA_C"/>
    <property type="match status" value="1"/>
</dbReference>
<dbReference type="PANTHER" id="PTHR30445">
    <property type="entry name" value="K(+)_H(+) ANTIPORTER SUBUNIT KHTT"/>
    <property type="match status" value="1"/>
</dbReference>
<dbReference type="InterPro" id="IPR036721">
    <property type="entry name" value="RCK_C_sf"/>
</dbReference>
<reference evidence="2 3" key="1">
    <citation type="submission" date="2015-10" db="EMBL/GenBank/DDBJ databases">
        <title>Draft genome sequence of Thermococcus celericrescens strain DSM 17994.</title>
        <authorList>
            <person name="Hong S.-J."/>
            <person name="Park C.-E."/>
            <person name="Shin J.-H."/>
        </authorList>
    </citation>
    <scope>NUCLEOTIDE SEQUENCE [LARGE SCALE GENOMIC DNA]</scope>
    <source>
        <strain evidence="2 3">DSM 17994</strain>
    </source>
</reference>
<proteinExistence type="predicted"/>
<accession>A0A100XXJ4</accession>
<dbReference type="Proteomes" id="UP000053462">
    <property type="component" value="Unassembled WGS sequence"/>
</dbReference>
<dbReference type="InterPro" id="IPR006037">
    <property type="entry name" value="RCK_C"/>
</dbReference>
<gene>
    <name evidence="2" type="ORF">APY94_06780</name>
</gene>
<evidence type="ECO:0000259" key="1">
    <source>
        <dbReference type="PROSITE" id="PS51202"/>
    </source>
</evidence>
<dbReference type="InterPro" id="IPR038078">
    <property type="entry name" value="PhoU-like_sf"/>
</dbReference>
<organism evidence="2 3">
    <name type="scientific">Thermococcus celericrescens</name>
    <dbReference type="NCBI Taxonomy" id="227598"/>
    <lineage>
        <taxon>Archaea</taxon>
        <taxon>Methanobacteriati</taxon>
        <taxon>Methanobacteriota</taxon>
        <taxon>Thermococci</taxon>
        <taxon>Thermococcales</taxon>
        <taxon>Thermococcaceae</taxon>
        <taxon>Thermococcus</taxon>
    </lineage>
</organism>
<dbReference type="Gene3D" id="1.20.58.220">
    <property type="entry name" value="Phosphate transport system protein phou homolog 2, domain 2"/>
    <property type="match status" value="1"/>
</dbReference>
<dbReference type="AlphaFoldDB" id="A0A100XXJ4"/>
<comment type="caution">
    <text evidence="2">The sequence shown here is derived from an EMBL/GenBank/DDBJ whole genome shotgun (WGS) entry which is preliminary data.</text>
</comment>
<keyword evidence="2" id="KW-0813">Transport</keyword>
<dbReference type="RefSeq" id="WP_058938910.1">
    <property type="nucleotide sequence ID" value="NZ_LLYW01000023.1"/>
</dbReference>
<dbReference type="Gene3D" id="3.30.70.1450">
    <property type="entry name" value="Regulator of K+ conductance, C-terminal domain"/>
    <property type="match status" value="1"/>
</dbReference>
<dbReference type="InterPro" id="IPR026022">
    <property type="entry name" value="PhoU_dom"/>
</dbReference>
<dbReference type="GO" id="GO:0006813">
    <property type="term" value="P:potassium ion transport"/>
    <property type="evidence" value="ECO:0007669"/>
    <property type="project" value="InterPro"/>
</dbReference>
<dbReference type="PANTHER" id="PTHR30445:SF8">
    <property type="entry name" value="K(+)_H(+) ANTIPORTER SUBUNIT KHTT"/>
    <property type="match status" value="1"/>
</dbReference>
<dbReference type="GO" id="GO:0008324">
    <property type="term" value="F:monoatomic cation transmembrane transporter activity"/>
    <property type="evidence" value="ECO:0007669"/>
    <property type="project" value="InterPro"/>
</dbReference>
<keyword evidence="3" id="KW-1185">Reference proteome</keyword>
<dbReference type="Pfam" id="PF01895">
    <property type="entry name" value="PhoU"/>
    <property type="match status" value="1"/>
</dbReference>
<name>A0A100XXJ4_9EURY</name>
<keyword evidence="2" id="KW-0406">Ion transport</keyword>
<dbReference type="EMBL" id="LLYW01000023">
    <property type="protein sequence ID" value="KUH33215.1"/>
    <property type="molecule type" value="Genomic_DNA"/>
</dbReference>
<sequence>MSELEEIRNCLVEMKDLSSLMVDLAFSSVMYNSEDIAEEVYILEERMDELTLKVKKLALLLAKKEEDPLRLLSVIDMAEINEQISDAAYKISDLVLRDVEPHPIIRRIMEDTEEELGRVTVHPGSILIGKTLAQLKLPSKIGTRILAIKRGSRYIYNPGRNDVIKEGDVLIAVGSDLDKLRKLAGEEVEEEE</sequence>
<dbReference type="SUPFAM" id="SSF116726">
    <property type="entry name" value="TrkA C-terminal domain-like"/>
    <property type="match status" value="1"/>
</dbReference>
<protein>
    <submittedName>
        <fullName evidence="2">Potassium channel protein</fullName>
    </submittedName>
</protein>
<dbReference type="InterPro" id="IPR050144">
    <property type="entry name" value="AAE_transporter"/>
</dbReference>
<keyword evidence="2" id="KW-0407">Ion channel</keyword>
<dbReference type="OrthoDB" id="85913at2157"/>